<protein>
    <submittedName>
        <fullName evidence="3">Glycosyl transferase group 1</fullName>
    </submittedName>
</protein>
<evidence type="ECO:0000313" key="3">
    <source>
        <dbReference type="EMBL" id="KKQ18394.1"/>
    </source>
</evidence>
<dbReference type="SUPFAM" id="SSF53756">
    <property type="entry name" value="UDP-Glycosyltransferase/glycogen phosphorylase"/>
    <property type="match status" value="1"/>
</dbReference>
<sequence>MKILLVTEFFPQGRDLKFSGGVEARTYFVAKYLAKIHQVHVIASRQKGLKRLDVINGIKIHRVGPVLNYSETASLPEIPNKIMFILSAIKTGVLLKPDIVDGVNFIAHLIAKQISLKNKIPVVFWYPDVFIGQWTKNSKVAGIFGSLLERFNFSRSADHFIAISKSTLNKLVKNNVPKKKISQIYCGVDQNEFISTVAKNRHFTIICISRLVSYKRVDHLVKAFSLVSKKSRGIRLILIGSGPEENKLKQLCHNLKISNKVNFLKNLKRGELIKQIKAAQVFCLPSSVEGFGIATIEAAAAGLPYIVSDIEIFKEVTKNGQGGLLFKLDDIEDLSKKLEKFISDKNFYKQKSDEARKLSLFYDWSKIADQTEAVYKNLVK</sequence>
<dbReference type="InterPro" id="IPR050194">
    <property type="entry name" value="Glycosyltransferase_grp1"/>
</dbReference>
<gene>
    <name evidence="3" type="ORF">US31_C0005G0044</name>
</gene>
<evidence type="ECO:0000313" key="4">
    <source>
        <dbReference type="Proteomes" id="UP000034508"/>
    </source>
</evidence>
<dbReference type="Pfam" id="PF13439">
    <property type="entry name" value="Glyco_transf_4"/>
    <property type="match status" value="1"/>
</dbReference>
<keyword evidence="3" id="KW-0808">Transferase</keyword>
<dbReference type="AlphaFoldDB" id="A0A0G0I294"/>
<dbReference type="InterPro" id="IPR001296">
    <property type="entry name" value="Glyco_trans_1"/>
</dbReference>
<organism evidence="3 4">
    <name type="scientific">Berkelbacteria bacterium GW2011_GWA1_36_9</name>
    <dbReference type="NCBI Taxonomy" id="1618331"/>
    <lineage>
        <taxon>Bacteria</taxon>
        <taxon>Candidatus Berkelbacteria</taxon>
    </lineage>
</organism>
<dbReference type="InterPro" id="IPR028098">
    <property type="entry name" value="Glyco_trans_4-like_N"/>
</dbReference>
<reference evidence="3 4" key="1">
    <citation type="journal article" date="2015" name="Nature">
        <title>rRNA introns, odd ribosomes, and small enigmatic genomes across a large radiation of phyla.</title>
        <authorList>
            <person name="Brown C.T."/>
            <person name="Hug L.A."/>
            <person name="Thomas B.C."/>
            <person name="Sharon I."/>
            <person name="Castelle C.J."/>
            <person name="Singh A."/>
            <person name="Wilkins M.J."/>
            <person name="Williams K.H."/>
            <person name="Banfield J.F."/>
        </authorList>
    </citation>
    <scope>NUCLEOTIDE SEQUENCE [LARGE SCALE GENOMIC DNA]</scope>
</reference>
<accession>A0A0G0I294</accession>
<feature type="domain" description="Glycosyl transferase family 1" evidence="1">
    <location>
        <begin position="195"/>
        <end position="357"/>
    </location>
</feature>
<dbReference type="Gene3D" id="3.40.50.2000">
    <property type="entry name" value="Glycogen Phosphorylase B"/>
    <property type="match status" value="2"/>
</dbReference>
<proteinExistence type="predicted"/>
<dbReference type="PANTHER" id="PTHR45947">
    <property type="entry name" value="SULFOQUINOVOSYL TRANSFERASE SQD2"/>
    <property type="match status" value="1"/>
</dbReference>
<name>A0A0G0I294_9BACT</name>
<evidence type="ECO:0000259" key="1">
    <source>
        <dbReference type="Pfam" id="PF00534"/>
    </source>
</evidence>
<comment type="caution">
    <text evidence="3">The sequence shown here is derived from an EMBL/GenBank/DDBJ whole genome shotgun (WGS) entry which is preliminary data.</text>
</comment>
<dbReference type="PANTHER" id="PTHR45947:SF3">
    <property type="entry name" value="SULFOQUINOVOSYL TRANSFERASE SQD2"/>
    <property type="match status" value="1"/>
</dbReference>
<dbReference type="Proteomes" id="UP000034508">
    <property type="component" value="Unassembled WGS sequence"/>
</dbReference>
<feature type="domain" description="Glycosyltransferase subfamily 4-like N-terminal" evidence="2">
    <location>
        <begin position="20"/>
        <end position="190"/>
    </location>
</feature>
<dbReference type="EMBL" id="LBSM01000005">
    <property type="protein sequence ID" value="KKQ18394.1"/>
    <property type="molecule type" value="Genomic_DNA"/>
</dbReference>
<evidence type="ECO:0000259" key="2">
    <source>
        <dbReference type="Pfam" id="PF13439"/>
    </source>
</evidence>
<dbReference type="GO" id="GO:0016757">
    <property type="term" value="F:glycosyltransferase activity"/>
    <property type="evidence" value="ECO:0007669"/>
    <property type="project" value="InterPro"/>
</dbReference>
<dbReference type="Pfam" id="PF00534">
    <property type="entry name" value="Glycos_transf_1"/>
    <property type="match status" value="1"/>
</dbReference>
<dbReference type="CDD" id="cd03801">
    <property type="entry name" value="GT4_PimA-like"/>
    <property type="match status" value="1"/>
</dbReference>